<dbReference type="PROSITE" id="PS50109">
    <property type="entry name" value="HIS_KIN"/>
    <property type="match status" value="1"/>
</dbReference>
<dbReference type="GO" id="GO:0016772">
    <property type="term" value="F:transferase activity, transferring phosphorus-containing groups"/>
    <property type="evidence" value="ECO:0007669"/>
    <property type="project" value="InterPro"/>
</dbReference>
<reference evidence="2" key="1">
    <citation type="submission" date="2018-05" db="EMBL/GenBank/DDBJ databases">
        <authorList>
            <person name="Lanie J.A."/>
            <person name="Ng W.-L."/>
            <person name="Kazmierczak K.M."/>
            <person name="Andrzejewski T.M."/>
            <person name="Davidsen T.M."/>
            <person name="Wayne K.J."/>
            <person name="Tettelin H."/>
            <person name="Glass J.I."/>
            <person name="Rusch D."/>
            <person name="Podicherti R."/>
            <person name="Tsui H.-C.T."/>
            <person name="Winkler M.E."/>
        </authorList>
    </citation>
    <scope>NUCLEOTIDE SEQUENCE</scope>
</reference>
<dbReference type="EMBL" id="UINC01139890">
    <property type="protein sequence ID" value="SVD26716.1"/>
    <property type="molecule type" value="Genomic_DNA"/>
</dbReference>
<evidence type="ECO:0000313" key="2">
    <source>
        <dbReference type="EMBL" id="SVD26716.1"/>
    </source>
</evidence>
<dbReference type="SUPFAM" id="SSF55874">
    <property type="entry name" value="ATPase domain of HSP90 chaperone/DNA topoisomerase II/histidine kinase"/>
    <property type="match status" value="1"/>
</dbReference>
<gene>
    <name evidence="2" type="ORF">METZ01_LOCUS379570</name>
</gene>
<evidence type="ECO:0000259" key="1">
    <source>
        <dbReference type="PROSITE" id="PS50109"/>
    </source>
</evidence>
<dbReference type="Gene3D" id="3.30.565.10">
    <property type="entry name" value="Histidine kinase-like ATPase, C-terminal domain"/>
    <property type="match status" value="1"/>
</dbReference>
<dbReference type="InterPro" id="IPR003594">
    <property type="entry name" value="HATPase_dom"/>
</dbReference>
<sequence length="97" mass="10930">ESIQEKQSKNPDFAKKIDIVIINKSDYIEFILTDNGTGFTEKNFKNILKPYFTTKLKGSGLGLSIVNKIINDHEGTIKFAQQKVGAKIIIKFPKNVD</sequence>
<dbReference type="Pfam" id="PF02518">
    <property type="entry name" value="HATPase_c"/>
    <property type="match status" value="1"/>
</dbReference>
<feature type="domain" description="Histidine kinase" evidence="1">
    <location>
        <begin position="1"/>
        <end position="96"/>
    </location>
</feature>
<dbReference type="InterPro" id="IPR004358">
    <property type="entry name" value="Sig_transdc_His_kin-like_C"/>
</dbReference>
<dbReference type="InterPro" id="IPR005467">
    <property type="entry name" value="His_kinase_dom"/>
</dbReference>
<name>A0A382TXD0_9ZZZZ</name>
<dbReference type="InterPro" id="IPR036890">
    <property type="entry name" value="HATPase_C_sf"/>
</dbReference>
<proteinExistence type="predicted"/>
<dbReference type="PANTHER" id="PTHR43065">
    <property type="entry name" value="SENSOR HISTIDINE KINASE"/>
    <property type="match status" value="1"/>
</dbReference>
<feature type="non-terminal residue" evidence="2">
    <location>
        <position position="1"/>
    </location>
</feature>
<dbReference type="PRINTS" id="PR00344">
    <property type="entry name" value="BCTRLSENSOR"/>
</dbReference>
<dbReference type="AlphaFoldDB" id="A0A382TXD0"/>
<organism evidence="2">
    <name type="scientific">marine metagenome</name>
    <dbReference type="NCBI Taxonomy" id="408172"/>
    <lineage>
        <taxon>unclassified sequences</taxon>
        <taxon>metagenomes</taxon>
        <taxon>ecological metagenomes</taxon>
    </lineage>
</organism>
<protein>
    <recommendedName>
        <fullName evidence="1">Histidine kinase domain-containing protein</fullName>
    </recommendedName>
</protein>
<accession>A0A382TXD0</accession>
<dbReference type="SMART" id="SM00387">
    <property type="entry name" value="HATPase_c"/>
    <property type="match status" value="1"/>
</dbReference>